<protein>
    <submittedName>
        <fullName evidence="1">Uncharacterized protein</fullName>
    </submittedName>
</protein>
<organism evidence="1">
    <name type="scientific">Ornithodoros brasiliensis</name>
    <name type="common">Mouro tick</name>
    <dbReference type="NCBI Taxonomy" id="888526"/>
    <lineage>
        <taxon>Eukaryota</taxon>
        <taxon>Metazoa</taxon>
        <taxon>Ecdysozoa</taxon>
        <taxon>Arthropoda</taxon>
        <taxon>Chelicerata</taxon>
        <taxon>Arachnida</taxon>
        <taxon>Acari</taxon>
        <taxon>Parasitiformes</taxon>
        <taxon>Ixodida</taxon>
        <taxon>Ixodoidea</taxon>
        <taxon>Argasidae</taxon>
        <taxon>Ornithodorinae</taxon>
        <taxon>Ornithodoros</taxon>
    </lineage>
</organism>
<dbReference type="AlphaFoldDB" id="A0A1D2AJ45"/>
<feature type="non-terminal residue" evidence="1">
    <location>
        <position position="1"/>
    </location>
</feature>
<sequence length="105" mass="11691">RSSDIQCMLCEIIQKQLSIFLSPHQLEAEQLDAMSHTAMTSVPDDERSVYLSQLDALLDQTDVVDRQATQKAVDLPVVRPRNCGRAGAASYKRPETVNNVCIFAK</sequence>
<proteinExistence type="predicted"/>
<accession>A0A1D2AJ45</accession>
<evidence type="ECO:0000313" key="1">
    <source>
        <dbReference type="EMBL" id="JAT79013.1"/>
    </source>
</evidence>
<reference evidence="1" key="1">
    <citation type="submission" date="2016-07" db="EMBL/GenBank/DDBJ databases">
        <title>Salivary Glands transcriptome analysis on engorged females of Ornithodoros brasiliensis (Acari:Argasidae).</title>
        <authorList>
            <person name="Simons S.M."/>
            <person name="Carvalho E."/>
            <person name="Junqueira-de-Azevedo I."/>
            <person name="Ho P.L."/>
            <person name="Giovanni D."/>
            <person name="Mendonca R."/>
            <person name="Onofrio V."/>
            <person name="Landulfo G."/>
            <person name="Ramirez D."/>
            <person name="Barros-Battesti D."/>
        </authorList>
    </citation>
    <scope>NUCLEOTIDE SEQUENCE</scope>
    <source>
        <strain evidence="1">Female</strain>
        <tissue evidence="1">Salivary gland</tissue>
    </source>
</reference>
<dbReference type="EMBL" id="GETE01000627">
    <property type="protein sequence ID" value="JAT79013.1"/>
    <property type="molecule type" value="Transcribed_RNA"/>
</dbReference>
<name>A0A1D2AJ45_ORNBR</name>